<evidence type="ECO:0000256" key="4">
    <source>
        <dbReference type="ARBA" id="ARBA00022989"/>
    </source>
</evidence>
<dbReference type="GO" id="GO:0016020">
    <property type="term" value="C:membrane"/>
    <property type="evidence" value="ECO:0007669"/>
    <property type="project" value="UniProtKB-SubCell"/>
</dbReference>
<feature type="transmembrane region" description="Helical" evidence="6">
    <location>
        <begin position="254"/>
        <end position="272"/>
    </location>
</feature>
<dbReference type="EMBL" id="CP069370">
    <property type="protein sequence ID" value="QYZ71786.1"/>
    <property type="molecule type" value="Genomic_DNA"/>
</dbReference>
<dbReference type="SUPFAM" id="SSF103481">
    <property type="entry name" value="Multidrug resistance efflux transporter EmrE"/>
    <property type="match status" value="2"/>
</dbReference>
<feature type="transmembrane region" description="Helical" evidence="6">
    <location>
        <begin position="77"/>
        <end position="99"/>
    </location>
</feature>
<keyword evidence="9" id="KW-1185">Reference proteome</keyword>
<dbReference type="PANTHER" id="PTHR32322">
    <property type="entry name" value="INNER MEMBRANE TRANSPORTER"/>
    <property type="match status" value="1"/>
</dbReference>
<feature type="transmembrane region" description="Helical" evidence="6">
    <location>
        <begin position="49"/>
        <end position="70"/>
    </location>
</feature>
<comment type="similarity">
    <text evidence="2">Belongs to the EamA transporter family.</text>
</comment>
<sequence length="316" mass="33457">MTDISMIPRQNLERNALILSGLAAVFWGTNFEATRIVLSEATPWTAAALRFGLAALAALCWLAMTSGLDFTVLRRNALAFAMLGLIGIAGFNAALFLGMKSSSPVTAALIMGTTPLTTHLLEAAMRRHRVGGRVLAGMGISLIGLALTVGAFRGTHLAAGDLMIAGGSLAWALYTIGCRRWVVKAAPIDTAVWTMIFGALALMVIAFEQEEPFRVLAGASPVFWLASLHMALIGTVLAYVFWQTGIAERGAAATSVLFNLVPVSALVVATGFGRMPDWSQALGVAVAIFGVWLSSRAEPQGDRSWGNRIRPACPGR</sequence>
<gene>
    <name evidence="8" type="ORF">JO391_09970</name>
</gene>
<comment type="subcellular location">
    <subcellularLocation>
        <location evidence="1">Membrane</location>
        <topology evidence="1">Multi-pass membrane protein</topology>
    </subcellularLocation>
</comment>
<dbReference type="AlphaFoldDB" id="A0A8G1EEU0"/>
<feature type="transmembrane region" description="Helical" evidence="6">
    <location>
        <begin position="158"/>
        <end position="176"/>
    </location>
</feature>
<dbReference type="InterPro" id="IPR050638">
    <property type="entry name" value="AA-Vitamin_Transporters"/>
</dbReference>
<name>A0A8G1EEU0_9RHOB</name>
<dbReference type="PANTHER" id="PTHR32322:SF2">
    <property type="entry name" value="EAMA DOMAIN-CONTAINING PROTEIN"/>
    <property type="match status" value="1"/>
</dbReference>
<dbReference type="InterPro" id="IPR037185">
    <property type="entry name" value="EmrE-like"/>
</dbReference>
<organism evidence="8 9">
    <name type="scientific">Neotabrizicola shimadae</name>
    <dbReference type="NCBI Taxonomy" id="2807096"/>
    <lineage>
        <taxon>Bacteria</taxon>
        <taxon>Pseudomonadati</taxon>
        <taxon>Pseudomonadota</taxon>
        <taxon>Alphaproteobacteria</taxon>
        <taxon>Rhodobacterales</taxon>
        <taxon>Paracoccaceae</taxon>
        <taxon>Neotabrizicola</taxon>
    </lineage>
</organism>
<dbReference type="Pfam" id="PF00892">
    <property type="entry name" value="EamA"/>
    <property type="match status" value="2"/>
</dbReference>
<dbReference type="Proteomes" id="UP000826300">
    <property type="component" value="Chromosome"/>
</dbReference>
<feature type="transmembrane region" description="Helical" evidence="6">
    <location>
        <begin position="188"/>
        <end position="207"/>
    </location>
</feature>
<feature type="transmembrane region" description="Helical" evidence="6">
    <location>
        <begin position="222"/>
        <end position="242"/>
    </location>
</feature>
<keyword evidence="3 6" id="KW-0812">Transmembrane</keyword>
<feature type="domain" description="EamA" evidence="7">
    <location>
        <begin position="17"/>
        <end position="149"/>
    </location>
</feature>
<protein>
    <submittedName>
        <fullName evidence="8">EamA family transporter</fullName>
    </submittedName>
</protein>
<evidence type="ECO:0000256" key="1">
    <source>
        <dbReference type="ARBA" id="ARBA00004141"/>
    </source>
</evidence>
<evidence type="ECO:0000313" key="9">
    <source>
        <dbReference type="Proteomes" id="UP000826300"/>
    </source>
</evidence>
<keyword evidence="5 6" id="KW-0472">Membrane</keyword>
<evidence type="ECO:0000313" key="8">
    <source>
        <dbReference type="EMBL" id="QYZ71786.1"/>
    </source>
</evidence>
<feature type="domain" description="EamA" evidence="7">
    <location>
        <begin position="159"/>
        <end position="295"/>
    </location>
</feature>
<evidence type="ECO:0000256" key="3">
    <source>
        <dbReference type="ARBA" id="ARBA00022692"/>
    </source>
</evidence>
<evidence type="ECO:0000256" key="5">
    <source>
        <dbReference type="ARBA" id="ARBA00023136"/>
    </source>
</evidence>
<dbReference type="KEGG" id="nsm:JO391_09970"/>
<dbReference type="InterPro" id="IPR000620">
    <property type="entry name" value="EamA_dom"/>
</dbReference>
<reference evidence="8" key="1">
    <citation type="submission" date="2021-02" db="EMBL/GenBank/DDBJ databases">
        <title>Rhodobacter shimadae sp. nov., an aerobic anoxygenic phototrophic bacterium isolated from a hot spring.</title>
        <authorList>
            <person name="Muramatsu S."/>
            <person name="Haruta S."/>
            <person name="Hirose S."/>
            <person name="Hanada S."/>
        </authorList>
    </citation>
    <scope>NUCLEOTIDE SEQUENCE</scope>
    <source>
        <strain evidence="8">N10</strain>
    </source>
</reference>
<feature type="transmembrane region" description="Helical" evidence="6">
    <location>
        <begin position="105"/>
        <end position="122"/>
    </location>
</feature>
<dbReference type="RefSeq" id="WP_220664382.1">
    <property type="nucleotide sequence ID" value="NZ_CP069370.1"/>
</dbReference>
<evidence type="ECO:0000256" key="6">
    <source>
        <dbReference type="SAM" id="Phobius"/>
    </source>
</evidence>
<keyword evidence="4 6" id="KW-1133">Transmembrane helix</keyword>
<accession>A0A8G1EEU0</accession>
<evidence type="ECO:0000256" key="2">
    <source>
        <dbReference type="ARBA" id="ARBA00007362"/>
    </source>
</evidence>
<feature type="transmembrane region" description="Helical" evidence="6">
    <location>
        <begin position="134"/>
        <end position="152"/>
    </location>
</feature>
<feature type="transmembrane region" description="Helical" evidence="6">
    <location>
        <begin position="278"/>
        <end position="295"/>
    </location>
</feature>
<proteinExistence type="inferred from homology"/>
<evidence type="ECO:0000259" key="7">
    <source>
        <dbReference type="Pfam" id="PF00892"/>
    </source>
</evidence>